<evidence type="ECO:0000259" key="2">
    <source>
        <dbReference type="Pfam" id="PF19921"/>
    </source>
</evidence>
<dbReference type="InterPro" id="IPR045548">
    <property type="entry name" value="bpX5"/>
</dbReference>
<dbReference type="Pfam" id="PF19921">
    <property type="entry name" value="bpX5"/>
    <property type="match status" value="1"/>
</dbReference>
<sequence length="141" mass="14990">MSPLGWMARPAGSAPEARGQVSQGGALRQVLARLARCDDEALAALTAVATRDMLVLLGRGAALPWVDGARYCAADPLQRMLWLPTDTAPQAPLDLVLANLAGRGAHLPFLLWDAPEQVLPLGQPLALDRARLAWLARELAA</sequence>
<feature type="domain" description="MoxR-vWA-beta-propeller ternary system" evidence="2">
    <location>
        <begin position="6"/>
        <end position="138"/>
    </location>
</feature>
<gene>
    <name evidence="3" type="ORF">F2P45_09080</name>
</gene>
<evidence type="ECO:0000313" key="3">
    <source>
        <dbReference type="EMBL" id="NHZ89168.1"/>
    </source>
</evidence>
<dbReference type="RefSeq" id="WP_166873149.1">
    <property type="nucleotide sequence ID" value="NZ_WHJH01000007.1"/>
</dbReference>
<evidence type="ECO:0000313" key="4">
    <source>
        <dbReference type="Proteomes" id="UP000609726"/>
    </source>
</evidence>
<protein>
    <recommendedName>
        <fullName evidence="2">MoxR-vWA-beta-propeller ternary system domain-containing protein</fullName>
    </recommendedName>
</protein>
<proteinExistence type="predicted"/>
<dbReference type="EMBL" id="WHJH01000007">
    <property type="protein sequence ID" value="NHZ89168.1"/>
    <property type="molecule type" value="Genomic_DNA"/>
</dbReference>
<evidence type="ECO:0000256" key="1">
    <source>
        <dbReference type="SAM" id="MobiDB-lite"/>
    </source>
</evidence>
<dbReference type="Proteomes" id="UP000609726">
    <property type="component" value="Unassembled WGS sequence"/>
</dbReference>
<accession>A0ABX0NQQ1</accession>
<feature type="region of interest" description="Disordered" evidence="1">
    <location>
        <begin position="1"/>
        <end position="20"/>
    </location>
</feature>
<reference evidence="3 4" key="1">
    <citation type="submission" date="2019-10" db="EMBL/GenBank/DDBJ databases">
        <title>Taxonomy of Antarctic Massilia spp.: description of Massilia rubra sp. nov., Massilia aquatica sp. nov., Massilia mucilaginosa sp. nov., Massilia frigida sp. nov. isolated from streams, lakes and regoliths.</title>
        <authorList>
            <person name="Holochova P."/>
            <person name="Sedlacek I."/>
            <person name="Kralova S."/>
            <person name="Maslanova I."/>
            <person name="Busse H.-J."/>
            <person name="Stankova E."/>
            <person name="Vrbovska V."/>
            <person name="Kovarovic V."/>
            <person name="Bartak M."/>
            <person name="Svec P."/>
            <person name="Pantucek R."/>
        </authorList>
    </citation>
    <scope>NUCLEOTIDE SEQUENCE [LARGE SCALE GENOMIC DNA]</scope>
    <source>
        <strain evidence="3 4">CCM 8733</strain>
    </source>
</reference>
<comment type="caution">
    <text evidence="3">The sequence shown here is derived from an EMBL/GenBank/DDBJ whole genome shotgun (WGS) entry which is preliminary data.</text>
</comment>
<organism evidence="3 4">
    <name type="scientific">Massilia mucilaginosa</name>
    <dbReference type="NCBI Taxonomy" id="2609282"/>
    <lineage>
        <taxon>Bacteria</taxon>
        <taxon>Pseudomonadati</taxon>
        <taxon>Pseudomonadota</taxon>
        <taxon>Betaproteobacteria</taxon>
        <taxon>Burkholderiales</taxon>
        <taxon>Oxalobacteraceae</taxon>
        <taxon>Telluria group</taxon>
        <taxon>Massilia</taxon>
    </lineage>
</organism>
<keyword evidence="4" id="KW-1185">Reference proteome</keyword>
<name>A0ABX0NQQ1_9BURK</name>